<dbReference type="SMART" id="SM00028">
    <property type="entry name" value="TPR"/>
    <property type="match status" value="3"/>
</dbReference>
<feature type="region of interest" description="Disordered" evidence="4">
    <location>
        <begin position="1"/>
        <end position="43"/>
    </location>
</feature>
<feature type="repeat" description="TPR" evidence="3">
    <location>
        <begin position="371"/>
        <end position="404"/>
    </location>
</feature>
<dbReference type="SUPFAM" id="SSF48452">
    <property type="entry name" value="TPR-like"/>
    <property type="match status" value="2"/>
</dbReference>
<dbReference type="PROSITE" id="PS50005">
    <property type="entry name" value="TPR"/>
    <property type="match status" value="2"/>
</dbReference>
<keyword evidence="2 3" id="KW-0802">TPR repeat</keyword>
<dbReference type="Gene3D" id="1.25.40.10">
    <property type="entry name" value="Tetratricopeptide repeat domain"/>
    <property type="match status" value="2"/>
</dbReference>
<feature type="compositionally biased region" description="Basic and acidic residues" evidence="4">
    <location>
        <begin position="1"/>
        <end position="10"/>
    </location>
</feature>
<dbReference type="InterPro" id="IPR011990">
    <property type="entry name" value="TPR-like_helical_dom_sf"/>
</dbReference>
<sequence>MIEKSRREPGMKPPARGKGHAALNPQKKVRSAEHGENSSTRPLLEAFEERKKLALSSIVFIRFDGKAAQSHIPEGIDPSIPYPVQLQAPMVKLNPASITPESLLTGMLRVLAWDPDNANGATYRAYVRAVRPELFEELIAAGVQKAESKEWLVAEEIFFAASGLDPERPEPFINLALMHEEHAKQLSDAGDEAQAEKEDELAHKYYQHLLAAKQAFPPAYYHAAFFFLRKHNYDRTVSLLTSYIGMNDDEERTNKAKSILEKLSSMGYLDTLFKEAYDFIQMGEEQKGLERAKQFVDKFPSVWNGWFLVGWAHRRLGNWSEGAQAFATALEKGAEGADVFNELAICQMEMGDLEAARSNLERALRLEPENVKIIVNLGALSYRQGRYKEAEGFFRAALEFDPEDRIAKEWLKRFDSAGGSAESTGEQNQ</sequence>
<feature type="repeat" description="TPR" evidence="3">
    <location>
        <begin position="337"/>
        <end position="370"/>
    </location>
</feature>
<dbReference type="Pfam" id="PF13432">
    <property type="entry name" value="TPR_16"/>
    <property type="match status" value="2"/>
</dbReference>
<dbReference type="AlphaFoldDB" id="A0A3P3XLG9"/>
<dbReference type="InterPro" id="IPR019734">
    <property type="entry name" value="TPR_rpt"/>
</dbReference>
<proteinExistence type="predicted"/>
<reference evidence="5" key="1">
    <citation type="submission" date="2017-02" db="EMBL/GenBank/DDBJ databases">
        <authorList>
            <person name="Regsiter A."/>
            <person name="William W."/>
        </authorList>
    </citation>
    <scope>NUCLEOTIDE SEQUENCE</scope>
    <source>
        <strain evidence="5">Bib</strain>
    </source>
</reference>
<evidence type="ECO:0000256" key="1">
    <source>
        <dbReference type="ARBA" id="ARBA00022737"/>
    </source>
</evidence>
<protein>
    <submittedName>
        <fullName evidence="5">Uncharacterized protein</fullName>
    </submittedName>
</protein>
<gene>
    <name evidence="5" type="ORF">SPIROBIBN47_50006</name>
</gene>
<dbReference type="PANTHER" id="PTHR44858:SF1">
    <property type="entry name" value="UDP-N-ACETYLGLUCOSAMINE--PEPTIDE N-ACETYLGLUCOSAMINYLTRANSFERASE SPINDLY-RELATED"/>
    <property type="match status" value="1"/>
</dbReference>
<evidence type="ECO:0000256" key="4">
    <source>
        <dbReference type="SAM" id="MobiDB-lite"/>
    </source>
</evidence>
<dbReference type="PROSITE" id="PS50293">
    <property type="entry name" value="TPR_REGION"/>
    <property type="match status" value="1"/>
</dbReference>
<evidence type="ECO:0000256" key="2">
    <source>
        <dbReference type="ARBA" id="ARBA00022803"/>
    </source>
</evidence>
<dbReference type="PANTHER" id="PTHR44858">
    <property type="entry name" value="TETRATRICOPEPTIDE REPEAT PROTEIN 6"/>
    <property type="match status" value="1"/>
</dbReference>
<evidence type="ECO:0000256" key="3">
    <source>
        <dbReference type="PROSITE-ProRule" id="PRU00339"/>
    </source>
</evidence>
<organism evidence="5">
    <name type="scientific">uncultured spirochete</name>
    <dbReference type="NCBI Taxonomy" id="156406"/>
    <lineage>
        <taxon>Bacteria</taxon>
        <taxon>Pseudomonadati</taxon>
        <taxon>Spirochaetota</taxon>
        <taxon>Spirochaetia</taxon>
        <taxon>Spirochaetales</taxon>
        <taxon>environmental samples</taxon>
    </lineage>
</organism>
<evidence type="ECO:0000313" key="5">
    <source>
        <dbReference type="EMBL" id="SLM15437.1"/>
    </source>
</evidence>
<accession>A0A3P3XLG9</accession>
<dbReference type="EMBL" id="FWDM01000037">
    <property type="protein sequence ID" value="SLM15437.1"/>
    <property type="molecule type" value="Genomic_DNA"/>
</dbReference>
<dbReference type="InterPro" id="IPR050498">
    <property type="entry name" value="Ycf3"/>
</dbReference>
<name>A0A3P3XLG9_9SPIR</name>
<keyword evidence="1" id="KW-0677">Repeat</keyword>